<dbReference type="EMBL" id="CP036262">
    <property type="protein sequence ID" value="QDS92212.1"/>
    <property type="molecule type" value="Genomic_DNA"/>
</dbReference>
<evidence type="ECO:0000313" key="2">
    <source>
        <dbReference type="EMBL" id="QDS92212.1"/>
    </source>
</evidence>
<dbReference type="SUPFAM" id="SSF109854">
    <property type="entry name" value="DinB/YfiT-like putative metalloenzymes"/>
    <property type="match status" value="1"/>
</dbReference>
<accession>A0A517MBE6</accession>
<evidence type="ECO:0000313" key="3">
    <source>
        <dbReference type="Proteomes" id="UP000320672"/>
    </source>
</evidence>
<organism evidence="2 3">
    <name type="scientific">Roseimaritima multifibrata</name>
    <dbReference type="NCBI Taxonomy" id="1930274"/>
    <lineage>
        <taxon>Bacteria</taxon>
        <taxon>Pseudomonadati</taxon>
        <taxon>Planctomycetota</taxon>
        <taxon>Planctomycetia</taxon>
        <taxon>Pirellulales</taxon>
        <taxon>Pirellulaceae</taxon>
        <taxon>Roseimaritima</taxon>
    </lineage>
</organism>
<dbReference type="InterPro" id="IPR034660">
    <property type="entry name" value="DinB/YfiT-like"/>
</dbReference>
<dbReference type="OrthoDB" id="9793216at2"/>
<dbReference type="Pfam" id="PF12867">
    <property type="entry name" value="DinB_2"/>
    <property type="match status" value="1"/>
</dbReference>
<dbReference type="InterPro" id="IPR024775">
    <property type="entry name" value="DinB-like"/>
</dbReference>
<feature type="domain" description="DinB-like" evidence="1">
    <location>
        <begin position="47"/>
        <end position="170"/>
    </location>
</feature>
<sequence length="182" mass="20608">MNTTVSRRPAASEFGGHTYYQELAGRVMGDDILQIFRDQMTLLCNSASNVGTDQIDTVHAPYQWTIRQVYSHLADSERIFGYRMLRIAAGDPAPHLSWDEQQYGDSRFGMGGKLSWLIEEIGLLRQANIRLLQRLRPNAWDRFGNVSGNSINVRGLAWVLAGHMEHHLQIVISRSQTPPSEN</sequence>
<keyword evidence="3" id="KW-1185">Reference proteome</keyword>
<name>A0A517MBE6_9BACT</name>
<reference evidence="2 3" key="1">
    <citation type="submission" date="2019-02" db="EMBL/GenBank/DDBJ databases">
        <title>Deep-cultivation of Planctomycetes and their phenomic and genomic characterization uncovers novel biology.</title>
        <authorList>
            <person name="Wiegand S."/>
            <person name="Jogler M."/>
            <person name="Boedeker C."/>
            <person name="Pinto D."/>
            <person name="Vollmers J."/>
            <person name="Rivas-Marin E."/>
            <person name="Kohn T."/>
            <person name="Peeters S.H."/>
            <person name="Heuer A."/>
            <person name="Rast P."/>
            <person name="Oberbeckmann S."/>
            <person name="Bunk B."/>
            <person name="Jeske O."/>
            <person name="Meyerdierks A."/>
            <person name="Storesund J.E."/>
            <person name="Kallscheuer N."/>
            <person name="Luecker S."/>
            <person name="Lage O.M."/>
            <person name="Pohl T."/>
            <person name="Merkel B.J."/>
            <person name="Hornburger P."/>
            <person name="Mueller R.-W."/>
            <person name="Bruemmer F."/>
            <person name="Labrenz M."/>
            <person name="Spormann A.M."/>
            <person name="Op den Camp H."/>
            <person name="Overmann J."/>
            <person name="Amann R."/>
            <person name="Jetten M.S.M."/>
            <person name="Mascher T."/>
            <person name="Medema M.H."/>
            <person name="Devos D.P."/>
            <person name="Kaster A.-K."/>
            <person name="Ovreas L."/>
            <person name="Rohde M."/>
            <person name="Galperin M.Y."/>
            <person name="Jogler C."/>
        </authorList>
    </citation>
    <scope>NUCLEOTIDE SEQUENCE [LARGE SCALE GENOMIC DNA]</scope>
    <source>
        <strain evidence="2 3">FF011L</strain>
    </source>
</reference>
<dbReference type="Gene3D" id="1.20.120.450">
    <property type="entry name" value="dinb family like domain"/>
    <property type="match status" value="1"/>
</dbReference>
<proteinExistence type="predicted"/>
<dbReference type="Proteomes" id="UP000320672">
    <property type="component" value="Chromosome"/>
</dbReference>
<dbReference type="KEGG" id="rml:FF011L_09490"/>
<protein>
    <submittedName>
        <fullName evidence="2">DinB superfamily protein</fullName>
    </submittedName>
</protein>
<dbReference type="RefSeq" id="WP_145350487.1">
    <property type="nucleotide sequence ID" value="NZ_CP036262.1"/>
</dbReference>
<evidence type="ECO:0000259" key="1">
    <source>
        <dbReference type="Pfam" id="PF12867"/>
    </source>
</evidence>
<dbReference type="AlphaFoldDB" id="A0A517MBE6"/>
<gene>
    <name evidence="2" type="ORF">FF011L_09490</name>
</gene>